<accession>A0A8C9QLU6</accession>
<proteinExistence type="predicted"/>
<keyword evidence="3" id="KW-1185">Reference proteome</keyword>
<dbReference type="Ensembl" id="ENSSDAT00000026567.1">
    <property type="protein sequence ID" value="ENSSDAP00000023215.1"/>
    <property type="gene ID" value="ENSSDAG00000021141.1"/>
</dbReference>
<name>A0A8C9QLU6_SPEDA</name>
<dbReference type="AlphaFoldDB" id="A0A8C9QLU6"/>
<evidence type="ECO:0000313" key="2">
    <source>
        <dbReference type="Ensembl" id="ENSSDAP00000023215.1"/>
    </source>
</evidence>
<sequence length="258" mass="28209">MHEAGGFPWGSPGPGFQQEQWEDLSEQPVCVQGVLSLTASLYLLFSVWCHLSRLMERDGRFADEHAERRAGGLLDFMVPNEDTGQEEVQSREMGTEDPPPIGRQPGARPALRFLKCQSPVSAQRASHRKTGGRQVALCGITNNSMGSCWSRFLHGQAQRYPWWRPVPPSSLPQASARLGLGFLLHGGRWDQLECPVPSPDSGASSGTSHFWPTPSREGGVGVASGGDRLDTIAVPFCMSPWSLGANRWSFRLGLLSRG</sequence>
<protein>
    <submittedName>
        <fullName evidence="2">Uncharacterized protein</fullName>
    </submittedName>
</protein>
<feature type="region of interest" description="Disordered" evidence="1">
    <location>
        <begin position="83"/>
        <end position="102"/>
    </location>
</feature>
<dbReference type="Proteomes" id="UP000694422">
    <property type="component" value="Unplaced"/>
</dbReference>
<feature type="compositionally biased region" description="Polar residues" evidence="1">
    <location>
        <begin position="201"/>
        <end position="210"/>
    </location>
</feature>
<evidence type="ECO:0000256" key="1">
    <source>
        <dbReference type="SAM" id="MobiDB-lite"/>
    </source>
</evidence>
<reference evidence="2" key="1">
    <citation type="submission" date="2025-08" db="UniProtKB">
        <authorList>
            <consortium name="Ensembl"/>
        </authorList>
    </citation>
    <scope>IDENTIFICATION</scope>
</reference>
<feature type="region of interest" description="Disordered" evidence="1">
    <location>
        <begin position="196"/>
        <end position="219"/>
    </location>
</feature>
<feature type="region of interest" description="Disordered" evidence="1">
    <location>
        <begin position="1"/>
        <end position="21"/>
    </location>
</feature>
<evidence type="ECO:0000313" key="3">
    <source>
        <dbReference type="Proteomes" id="UP000694422"/>
    </source>
</evidence>
<reference evidence="2" key="2">
    <citation type="submission" date="2025-09" db="UniProtKB">
        <authorList>
            <consortium name="Ensembl"/>
        </authorList>
    </citation>
    <scope>IDENTIFICATION</scope>
</reference>
<feature type="compositionally biased region" description="Low complexity" evidence="1">
    <location>
        <begin position="1"/>
        <end position="16"/>
    </location>
</feature>
<organism evidence="2 3">
    <name type="scientific">Spermophilus dauricus</name>
    <name type="common">Daurian ground squirrel</name>
    <dbReference type="NCBI Taxonomy" id="99837"/>
    <lineage>
        <taxon>Eukaryota</taxon>
        <taxon>Metazoa</taxon>
        <taxon>Chordata</taxon>
        <taxon>Craniata</taxon>
        <taxon>Vertebrata</taxon>
        <taxon>Euteleostomi</taxon>
        <taxon>Mammalia</taxon>
        <taxon>Eutheria</taxon>
        <taxon>Euarchontoglires</taxon>
        <taxon>Glires</taxon>
        <taxon>Rodentia</taxon>
        <taxon>Sciuromorpha</taxon>
        <taxon>Sciuridae</taxon>
        <taxon>Xerinae</taxon>
        <taxon>Marmotini</taxon>
        <taxon>Spermophilus</taxon>
    </lineage>
</organism>